<dbReference type="RefSeq" id="WP_317083867.1">
    <property type="nucleotide sequence ID" value="NZ_CP136594.1"/>
</dbReference>
<dbReference type="Pfam" id="PF00583">
    <property type="entry name" value="Acetyltransf_1"/>
    <property type="match status" value="1"/>
</dbReference>
<evidence type="ECO:0000259" key="3">
    <source>
        <dbReference type="PROSITE" id="PS51186"/>
    </source>
</evidence>
<dbReference type="EMBL" id="CP136594">
    <property type="protein sequence ID" value="WOE76272.1"/>
    <property type="molecule type" value="Genomic_DNA"/>
</dbReference>
<gene>
    <name evidence="4" type="ORF">RB602_06040</name>
</gene>
<keyword evidence="1" id="KW-0808">Transferase</keyword>
<reference evidence="4 5" key="1">
    <citation type="submission" date="2023-10" db="EMBL/GenBank/DDBJ databases">
        <title>Complete genome sequence of a Sphingomonadaceae bacterium.</title>
        <authorList>
            <person name="Yan C."/>
        </authorList>
    </citation>
    <scope>NUCLEOTIDE SEQUENCE [LARGE SCALE GENOMIC DNA]</scope>
    <source>
        <strain evidence="4 5">SCSIO 66989</strain>
    </source>
</reference>
<evidence type="ECO:0000256" key="1">
    <source>
        <dbReference type="ARBA" id="ARBA00022679"/>
    </source>
</evidence>
<dbReference type="GO" id="GO:0016747">
    <property type="term" value="F:acyltransferase activity, transferring groups other than amino-acyl groups"/>
    <property type="evidence" value="ECO:0007669"/>
    <property type="project" value="InterPro"/>
</dbReference>
<sequence length="152" mass="16721">MRQIREDDVTSPAVTELLELHLAEMEGFSPPNSVHALNAAALKVPGITVYAAWDNGGLSGVGALRQVDDKHGEIKSMRTHPDYLRRGVAADILEHIIGIARERGYMELSLETGSGAVFEPALALYRKRGFENGPVFGDYAQTDFNQFLHLML</sequence>
<dbReference type="PANTHER" id="PTHR43877">
    <property type="entry name" value="AMINOALKYLPHOSPHONATE N-ACETYLTRANSFERASE-RELATED-RELATED"/>
    <property type="match status" value="1"/>
</dbReference>
<dbReference type="KEGG" id="acoa:RB602_06040"/>
<keyword evidence="2" id="KW-0012">Acyltransferase</keyword>
<dbReference type="InterPro" id="IPR000182">
    <property type="entry name" value="GNAT_dom"/>
</dbReference>
<organism evidence="4 5">
    <name type="scientific">Alterisphingorhabdus coralli</name>
    <dbReference type="NCBI Taxonomy" id="3071408"/>
    <lineage>
        <taxon>Bacteria</taxon>
        <taxon>Pseudomonadati</taxon>
        <taxon>Pseudomonadota</taxon>
        <taxon>Alphaproteobacteria</taxon>
        <taxon>Sphingomonadales</taxon>
        <taxon>Sphingomonadaceae</taxon>
        <taxon>Alterisphingorhabdus (ex Yan et al. 2024)</taxon>
    </lineage>
</organism>
<evidence type="ECO:0000256" key="2">
    <source>
        <dbReference type="ARBA" id="ARBA00023315"/>
    </source>
</evidence>
<proteinExistence type="predicted"/>
<dbReference type="Proteomes" id="UP001302429">
    <property type="component" value="Chromosome"/>
</dbReference>
<dbReference type="InterPro" id="IPR050832">
    <property type="entry name" value="Bact_Acetyltransf"/>
</dbReference>
<dbReference type="Gene3D" id="3.40.630.30">
    <property type="match status" value="1"/>
</dbReference>
<dbReference type="PANTHER" id="PTHR43877:SF5">
    <property type="entry name" value="BLL8307 PROTEIN"/>
    <property type="match status" value="1"/>
</dbReference>
<feature type="domain" description="N-acetyltransferase" evidence="3">
    <location>
        <begin position="4"/>
        <end position="152"/>
    </location>
</feature>
<dbReference type="AlphaFoldDB" id="A0AA97FAX9"/>
<keyword evidence="5" id="KW-1185">Reference proteome</keyword>
<name>A0AA97FAX9_9SPHN</name>
<accession>A0AA97FAX9</accession>
<protein>
    <submittedName>
        <fullName evidence="4">GNAT family N-acetyltransferase</fullName>
    </submittedName>
</protein>
<dbReference type="PROSITE" id="PS51186">
    <property type="entry name" value="GNAT"/>
    <property type="match status" value="1"/>
</dbReference>
<evidence type="ECO:0000313" key="4">
    <source>
        <dbReference type="EMBL" id="WOE76272.1"/>
    </source>
</evidence>
<dbReference type="CDD" id="cd04301">
    <property type="entry name" value="NAT_SF"/>
    <property type="match status" value="1"/>
</dbReference>
<dbReference type="SUPFAM" id="SSF55729">
    <property type="entry name" value="Acyl-CoA N-acyltransferases (Nat)"/>
    <property type="match status" value="1"/>
</dbReference>
<evidence type="ECO:0000313" key="5">
    <source>
        <dbReference type="Proteomes" id="UP001302429"/>
    </source>
</evidence>
<dbReference type="InterPro" id="IPR016181">
    <property type="entry name" value="Acyl_CoA_acyltransferase"/>
</dbReference>